<evidence type="ECO:0000313" key="1">
    <source>
        <dbReference type="EMBL" id="RLO11828.1"/>
    </source>
</evidence>
<reference evidence="1 2" key="1">
    <citation type="journal article" date="2018" name="J. Invertebr. Pathol.">
        <title>New genotyping method for the causative agent of crayfish plague (Aphanomyces astaci) based on whole genome data.</title>
        <authorList>
            <person name="Minardi D."/>
            <person name="Studholme D.J."/>
            <person name="van der Giezen M."/>
            <person name="Pretto T."/>
            <person name="Oidtmann B."/>
        </authorList>
    </citation>
    <scope>NUCLEOTIDE SEQUENCE [LARGE SCALE GENOMIC DNA]</scope>
    <source>
        <strain evidence="1 2">KB13</strain>
    </source>
</reference>
<organism evidence="1 2">
    <name type="scientific">Aphanomyces astaci</name>
    <name type="common">Crayfish plague agent</name>
    <dbReference type="NCBI Taxonomy" id="112090"/>
    <lineage>
        <taxon>Eukaryota</taxon>
        <taxon>Sar</taxon>
        <taxon>Stramenopiles</taxon>
        <taxon>Oomycota</taxon>
        <taxon>Saprolegniomycetes</taxon>
        <taxon>Saprolegniales</taxon>
        <taxon>Verrucalvaceae</taxon>
        <taxon>Aphanomyces</taxon>
    </lineage>
</organism>
<dbReference type="AlphaFoldDB" id="A0A9X8HFI5"/>
<accession>A0A9X8HFI5</accession>
<dbReference type="EMBL" id="QUTI01015021">
    <property type="protein sequence ID" value="RLO11828.1"/>
    <property type="molecule type" value="Genomic_DNA"/>
</dbReference>
<protein>
    <submittedName>
        <fullName evidence="1">Uncharacterized protein</fullName>
    </submittedName>
</protein>
<name>A0A9X8HFI5_APHAT</name>
<evidence type="ECO:0000313" key="2">
    <source>
        <dbReference type="Proteomes" id="UP000275652"/>
    </source>
</evidence>
<sequence length="154" mass="15783">MRLLRALWTVMGRQGGRPGSRLTTPWAVSDLARGSDPEFLGDAPKSWGDTCPEAAVAAGLHVLIIVVGVPSGALSGLKSACNFVGAIHVMEEPVPDKVGDLVAVGLKAGVKVSGSRCFLGRGDQVVQKVAETPGNFVTVGAVPRGEGIYGFGGC</sequence>
<proteinExistence type="predicted"/>
<comment type="caution">
    <text evidence="1">The sequence shown here is derived from an EMBL/GenBank/DDBJ whole genome shotgun (WGS) entry which is preliminary data.</text>
</comment>
<gene>
    <name evidence="1" type="ORF">DYB28_011059</name>
</gene>
<dbReference type="Proteomes" id="UP000275652">
    <property type="component" value="Unassembled WGS sequence"/>
</dbReference>